<evidence type="ECO:0000313" key="1">
    <source>
        <dbReference type="EMBL" id="KAH7143446.1"/>
    </source>
</evidence>
<sequence length="211" mass="23755">MAFIEIIQCKTSTNDAIEKASKALGEVKPPQSFALGTHTQDLGTIQITSEWDGALDSLSFHDTPEHDSFIKIVRDSFGEPHSIFHAAVSQSAFGPDGLATANATEFVRIYFPSSRVNPEFQKQIEEDFAKFDDIFKKGAKGDLSLAYGWVLEEQDHESIKGEKAKSFFVARGWESMEHFQQSVDNDNFKEAMPLLLAWNAPFKMWHVEHKP</sequence>
<dbReference type="Gene3D" id="3.30.70.100">
    <property type="match status" value="1"/>
</dbReference>
<keyword evidence="2" id="KW-1185">Reference proteome</keyword>
<dbReference type="AlphaFoldDB" id="A0A9P9J0F9"/>
<accession>A0A9P9J0F9</accession>
<reference evidence="1" key="1">
    <citation type="journal article" date="2021" name="Nat. Commun.">
        <title>Genetic determinants of endophytism in the Arabidopsis root mycobiome.</title>
        <authorList>
            <person name="Mesny F."/>
            <person name="Miyauchi S."/>
            <person name="Thiergart T."/>
            <person name="Pickel B."/>
            <person name="Atanasova L."/>
            <person name="Karlsson M."/>
            <person name="Huettel B."/>
            <person name="Barry K.W."/>
            <person name="Haridas S."/>
            <person name="Chen C."/>
            <person name="Bauer D."/>
            <person name="Andreopoulos W."/>
            <person name="Pangilinan J."/>
            <person name="LaButti K."/>
            <person name="Riley R."/>
            <person name="Lipzen A."/>
            <person name="Clum A."/>
            <person name="Drula E."/>
            <person name="Henrissat B."/>
            <person name="Kohler A."/>
            <person name="Grigoriev I.V."/>
            <person name="Martin F.M."/>
            <person name="Hacquard S."/>
        </authorList>
    </citation>
    <scope>NUCLEOTIDE SEQUENCE</scope>
    <source>
        <strain evidence="1">MPI-CAGE-AT-0147</strain>
    </source>
</reference>
<evidence type="ECO:0000313" key="2">
    <source>
        <dbReference type="Proteomes" id="UP000738349"/>
    </source>
</evidence>
<proteinExistence type="predicted"/>
<protein>
    <submittedName>
        <fullName evidence="1">Uncharacterized protein</fullName>
    </submittedName>
</protein>
<gene>
    <name evidence="1" type="ORF">EDB81DRAFT_934656</name>
</gene>
<name>A0A9P9J0F9_9HYPO</name>
<dbReference type="Proteomes" id="UP000738349">
    <property type="component" value="Unassembled WGS sequence"/>
</dbReference>
<dbReference type="EMBL" id="JAGMUV010000009">
    <property type="protein sequence ID" value="KAH7143446.1"/>
    <property type="molecule type" value="Genomic_DNA"/>
</dbReference>
<organism evidence="1 2">
    <name type="scientific">Dactylonectria macrodidyma</name>
    <dbReference type="NCBI Taxonomy" id="307937"/>
    <lineage>
        <taxon>Eukaryota</taxon>
        <taxon>Fungi</taxon>
        <taxon>Dikarya</taxon>
        <taxon>Ascomycota</taxon>
        <taxon>Pezizomycotina</taxon>
        <taxon>Sordariomycetes</taxon>
        <taxon>Hypocreomycetidae</taxon>
        <taxon>Hypocreales</taxon>
        <taxon>Nectriaceae</taxon>
        <taxon>Dactylonectria</taxon>
    </lineage>
</organism>
<comment type="caution">
    <text evidence="1">The sequence shown here is derived from an EMBL/GenBank/DDBJ whole genome shotgun (WGS) entry which is preliminary data.</text>
</comment>
<dbReference type="OrthoDB" id="3830579at2759"/>